<name>A0A562RGK3_9BURK</name>
<reference evidence="1 2" key="1">
    <citation type="journal article" date="2015" name="Stand. Genomic Sci.">
        <title>Genomic Encyclopedia of Bacterial and Archaeal Type Strains, Phase III: the genomes of soil and plant-associated and newly described type strains.</title>
        <authorList>
            <person name="Whitman W.B."/>
            <person name="Woyke T."/>
            <person name="Klenk H.P."/>
            <person name="Zhou Y."/>
            <person name="Lilburn T.G."/>
            <person name="Beck B.J."/>
            <person name="De Vos P."/>
            <person name="Vandamme P."/>
            <person name="Eisen J.A."/>
            <person name="Garrity G."/>
            <person name="Hugenholtz P."/>
            <person name="Kyrpides N.C."/>
        </authorList>
    </citation>
    <scope>NUCLEOTIDE SEQUENCE [LARGE SCALE GENOMIC DNA]</scope>
    <source>
        <strain evidence="1 2">CGMCC 1.10822</strain>
    </source>
</reference>
<keyword evidence="1" id="KW-0282">Flagellum</keyword>
<evidence type="ECO:0000313" key="1">
    <source>
        <dbReference type="EMBL" id="TWI67516.1"/>
    </source>
</evidence>
<dbReference type="AlphaFoldDB" id="A0A562RGK3"/>
<keyword evidence="2" id="KW-1185">Reference proteome</keyword>
<proteinExistence type="predicted"/>
<dbReference type="Gene3D" id="2.40.10.220">
    <property type="entry name" value="predicted glycosyltransferase like domains"/>
    <property type="match status" value="1"/>
</dbReference>
<protein>
    <submittedName>
        <fullName evidence="1">C-di-GMP-binding flagellar brake protein YcgR</fullName>
    </submittedName>
</protein>
<dbReference type="EMBL" id="VLLB01000002">
    <property type="protein sequence ID" value="TWI67516.1"/>
    <property type="molecule type" value="Genomic_DNA"/>
</dbReference>
<gene>
    <name evidence="1" type="ORF">IP91_01629</name>
</gene>
<evidence type="ECO:0000313" key="2">
    <source>
        <dbReference type="Proteomes" id="UP000318431"/>
    </source>
</evidence>
<dbReference type="Proteomes" id="UP000318431">
    <property type="component" value="Unassembled WGS sequence"/>
</dbReference>
<accession>A0A562RGK3</accession>
<sequence length="311" mass="34496">MRPHPKPHRARLSWLDTHAVRRFSAQLRPKWTALRVFRGGLARHSKGDSMSNLSVANNDTLLDAIHPAPARLAPFKPADIVERIGINAASHEIADADMIGDALQVLADRGQPLTIYPPGGDAVLARILSVHPDEPHFTLELGEGSTLPPGRCTFVTWLDAARFQFELTADWAPAPDQPLHIPAQFPPTAIVLNRRTTMRLETPLTGNYTASFVLFGNPHELQLYDISAGGIGMRCAPRDANGLHIGRKLQRVRLELGESIVICDLEIRLARRFRSFLLGEQVQIGCRFVNLSPQMQNEVDKAIGRMAMARR</sequence>
<keyword evidence="1" id="KW-0966">Cell projection</keyword>
<comment type="caution">
    <text evidence="1">The sequence shown here is derived from an EMBL/GenBank/DDBJ whole genome shotgun (WGS) entry which is preliminary data.</text>
</comment>
<organism evidence="1 2">
    <name type="scientific">Pseudoduganella lurida</name>
    <dbReference type="NCBI Taxonomy" id="1036180"/>
    <lineage>
        <taxon>Bacteria</taxon>
        <taxon>Pseudomonadati</taxon>
        <taxon>Pseudomonadota</taxon>
        <taxon>Betaproteobacteria</taxon>
        <taxon>Burkholderiales</taxon>
        <taxon>Oxalobacteraceae</taxon>
        <taxon>Telluria group</taxon>
        <taxon>Pseudoduganella</taxon>
    </lineage>
</organism>
<keyword evidence="1" id="KW-0969">Cilium</keyword>